<evidence type="ECO:0000313" key="2">
    <source>
        <dbReference type="EMBL" id="CZR03998.1"/>
    </source>
</evidence>
<feature type="transmembrane region" description="Helical" evidence="1">
    <location>
        <begin position="6"/>
        <end position="28"/>
    </location>
</feature>
<gene>
    <name evidence="3" type="ORF">SAMN04488507_106419</name>
    <name evidence="2" type="ORF">TFLO_2887</name>
</gene>
<reference evidence="3 5" key="2">
    <citation type="submission" date="2016-10" db="EMBL/GenBank/DDBJ databases">
        <authorList>
            <person name="Varghese N."/>
            <person name="Submissions S."/>
        </authorList>
    </citation>
    <scope>NUCLEOTIDE SEQUENCE [LARGE SCALE GENOMIC DNA]</scope>
    <source>
        <strain evidence="3 5">DSM 2094</strain>
    </source>
</reference>
<evidence type="ECO:0000313" key="3">
    <source>
        <dbReference type="EMBL" id="SFI16817.1"/>
    </source>
</evidence>
<name>A0AB38BLB8_9LACT</name>
<sequence>MASNESTLSIINIAITVLLSLLTSLIAAKHVAKPEKQRTSRLIFDNCYSKIYSLVEYKLYSKDVTLVEVREIGNEIVSICDSANYYYYPSVKHYAERMRDSDNSNYMENWQYFSKRFSMRYDTVCRDIGLPLRNNAYRLNHNQYQTDLEFWIYLIKNEWLEALFLLFIITVVIYLNL</sequence>
<organism evidence="3 5">
    <name type="scientific">Trichococcus flocculiformis</name>
    <dbReference type="NCBI Taxonomy" id="82803"/>
    <lineage>
        <taxon>Bacteria</taxon>
        <taxon>Bacillati</taxon>
        <taxon>Bacillota</taxon>
        <taxon>Bacilli</taxon>
        <taxon>Lactobacillales</taxon>
        <taxon>Carnobacteriaceae</taxon>
        <taxon>Trichococcus</taxon>
    </lineage>
</organism>
<keyword evidence="1" id="KW-0472">Membrane</keyword>
<accession>A0AB38BLB8</accession>
<evidence type="ECO:0000313" key="4">
    <source>
        <dbReference type="Proteomes" id="UP000195947"/>
    </source>
</evidence>
<protein>
    <submittedName>
        <fullName evidence="3">Uncharacterized protein</fullName>
    </submittedName>
</protein>
<proteinExistence type="predicted"/>
<dbReference type="EMBL" id="FOQC01000064">
    <property type="protein sequence ID" value="SFI16817.1"/>
    <property type="molecule type" value="Genomic_DNA"/>
</dbReference>
<dbReference type="RefSeq" id="WP_086990772.1">
    <property type="nucleotide sequence ID" value="NZ_FJMZ01000054.1"/>
</dbReference>
<dbReference type="EMBL" id="FJMZ01000054">
    <property type="protein sequence ID" value="CZR03998.1"/>
    <property type="molecule type" value="Genomic_DNA"/>
</dbReference>
<feature type="transmembrane region" description="Helical" evidence="1">
    <location>
        <begin position="159"/>
        <end position="176"/>
    </location>
</feature>
<evidence type="ECO:0000313" key="5">
    <source>
        <dbReference type="Proteomes" id="UP000199686"/>
    </source>
</evidence>
<comment type="caution">
    <text evidence="3">The sequence shown here is derived from an EMBL/GenBank/DDBJ whole genome shotgun (WGS) entry which is preliminary data.</text>
</comment>
<dbReference type="AlphaFoldDB" id="A0AB38BLB8"/>
<reference evidence="2 4" key="1">
    <citation type="submission" date="2016-02" db="EMBL/GenBank/DDBJ databases">
        <authorList>
            <person name="Strepis N."/>
        </authorList>
    </citation>
    <scope>NUCLEOTIDE SEQUENCE [LARGE SCALE GENOMIC DNA]</scope>
    <source>
        <strain evidence="2">Trichococcus flocculiformis</strain>
    </source>
</reference>
<keyword evidence="1" id="KW-1133">Transmembrane helix</keyword>
<dbReference type="Proteomes" id="UP000195947">
    <property type="component" value="Unassembled WGS sequence"/>
</dbReference>
<keyword evidence="4" id="KW-1185">Reference proteome</keyword>
<evidence type="ECO:0000256" key="1">
    <source>
        <dbReference type="SAM" id="Phobius"/>
    </source>
</evidence>
<keyword evidence="1" id="KW-0812">Transmembrane</keyword>
<dbReference type="Proteomes" id="UP000199686">
    <property type="component" value="Unassembled WGS sequence"/>
</dbReference>